<dbReference type="InterPro" id="IPR011057">
    <property type="entry name" value="Mss4-like_sf"/>
</dbReference>
<protein>
    <recommendedName>
        <fullName evidence="4">CENP-V/GFA domain-containing protein</fullName>
    </recommendedName>
</protein>
<dbReference type="SUPFAM" id="SSF51316">
    <property type="entry name" value="Mss4-like"/>
    <property type="match status" value="1"/>
</dbReference>
<evidence type="ECO:0000256" key="2">
    <source>
        <dbReference type="ARBA" id="ARBA00022723"/>
    </source>
</evidence>
<dbReference type="EMBL" id="JAQIZZ010000001">
    <property type="protein sequence ID" value="KAJ5556792.1"/>
    <property type="molecule type" value="Genomic_DNA"/>
</dbReference>
<keyword evidence="6" id="KW-1185">Reference proteome</keyword>
<evidence type="ECO:0000313" key="5">
    <source>
        <dbReference type="EMBL" id="KAJ5556792.1"/>
    </source>
</evidence>
<organism evidence="5 6">
    <name type="scientific">Penicillium frequentans</name>
    <dbReference type="NCBI Taxonomy" id="3151616"/>
    <lineage>
        <taxon>Eukaryota</taxon>
        <taxon>Fungi</taxon>
        <taxon>Dikarya</taxon>
        <taxon>Ascomycota</taxon>
        <taxon>Pezizomycotina</taxon>
        <taxon>Eurotiomycetes</taxon>
        <taxon>Eurotiomycetidae</taxon>
        <taxon>Eurotiales</taxon>
        <taxon>Aspergillaceae</taxon>
        <taxon>Penicillium</taxon>
    </lineage>
</organism>
<name>A0AAD6D6G0_9EURO</name>
<proteinExistence type="inferred from homology"/>
<accession>A0AAD6D6G0</accession>
<evidence type="ECO:0000256" key="3">
    <source>
        <dbReference type="ARBA" id="ARBA00022833"/>
    </source>
</evidence>
<dbReference type="Proteomes" id="UP001220324">
    <property type="component" value="Unassembled WGS sequence"/>
</dbReference>
<dbReference type="Gene3D" id="3.90.1590.10">
    <property type="entry name" value="glutathione-dependent formaldehyde- activating enzyme (gfa)"/>
    <property type="match status" value="1"/>
</dbReference>
<keyword evidence="3" id="KW-0862">Zinc</keyword>
<comment type="caution">
    <text evidence="5">The sequence shown here is derived from an EMBL/GenBank/DDBJ whole genome shotgun (WGS) entry which is preliminary data.</text>
</comment>
<comment type="similarity">
    <text evidence="1">Belongs to the Gfa family.</text>
</comment>
<dbReference type="InterPro" id="IPR006913">
    <property type="entry name" value="CENP-V/GFA"/>
</dbReference>
<dbReference type="GO" id="GO:0046872">
    <property type="term" value="F:metal ion binding"/>
    <property type="evidence" value="ECO:0007669"/>
    <property type="project" value="UniProtKB-KW"/>
</dbReference>
<reference evidence="5 6" key="1">
    <citation type="journal article" date="2023" name="IMA Fungus">
        <title>Comparative genomic study of the Penicillium genus elucidates a diverse pangenome and 15 lateral gene transfer events.</title>
        <authorList>
            <person name="Petersen C."/>
            <person name="Sorensen T."/>
            <person name="Nielsen M.R."/>
            <person name="Sondergaard T.E."/>
            <person name="Sorensen J.L."/>
            <person name="Fitzpatrick D.A."/>
            <person name="Frisvad J.C."/>
            <person name="Nielsen K.L."/>
        </authorList>
    </citation>
    <scope>NUCLEOTIDE SEQUENCE [LARGE SCALE GENOMIC DNA]</scope>
    <source>
        <strain evidence="5 6">IBT 35679</strain>
    </source>
</reference>
<evidence type="ECO:0000313" key="6">
    <source>
        <dbReference type="Proteomes" id="UP001220324"/>
    </source>
</evidence>
<evidence type="ECO:0000256" key="1">
    <source>
        <dbReference type="ARBA" id="ARBA00005495"/>
    </source>
</evidence>
<feature type="domain" description="CENP-V/GFA" evidence="4">
    <location>
        <begin position="2"/>
        <end position="73"/>
    </location>
</feature>
<dbReference type="Pfam" id="PF04828">
    <property type="entry name" value="GFA"/>
    <property type="match status" value="1"/>
</dbReference>
<sequence length="143" mass="16172">MCRKWTASLFTQFIVIAPQQIVPPLSSFSTYKEYSSSPRRFRGFCMNCGTSLIWRSEDKKDTLDLYIGTIDERWLVGEKVKGSEKVTKHGVIVERAGSFGKELCTPSEFQFYYENAVPGITDLVPGGQKFLVENEAGVEKLDD</sequence>
<evidence type="ECO:0000259" key="4">
    <source>
        <dbReference type="Pfam" id="PF04828"/>
    </source>
</evidence>
<gene>
    <name evidence="5" type="ORF">N7494_000707</name>
</gene>
<keyword evidence="2" id="KW-0479">Metal-binding</keyword>
<dbReference type="AlphaFoldDB" id="A0AAD6D6G0"/>
<dbReference type="GO" id="GO:0016846">
    <property type="term" value="F:carbon-sulfur lyase activity"/>
    <property type="evidence" value="ECO:0007669"/>
    <property type="project" value="InterPro"/>
</dbReference>